<organism evidence="1 2">
    <name type="scientific">Auriscalpium vulgare</name>
    <dbReference type="NCBI Taxonomy" id="40419"/>
    <lineage>
        <taxon>Eukaryota</taxon>
        <taxon>Fungi</taxon>
        <taxon>Dikarya</taxon>
        <taxon>Basidiomycota</taxon>
        <taxon>Agaricomycotina</taxon>
        <taxon>Agaricomycetes</taxon>
        <taxon>Russulales</taxon>
        <taxon>Auriscalpiaceae</taxon>
        <taxon>Auriscalpium</taxon>
    </lineage>
</organism>
<name>A0ACB8REQ7_9AGAM</name>
<proteinExistence type="predicted"/>
<dbReference type="Proteomes" id="UP000814033">
    <property type="component" value="Unassembled WGS sequence"/>
</dbReference>
<reference evidence="1" key="2">
    <citation type="journal article" date="2022" name="New Phytol.">
        <title>Evolutionary transition to the ectomycorrhizal habit in the genomes of a hyperdiverse lineage of mushroom-forming fungi.</title>
        <authorList>
            <person name="Looney B."/>
            <person name="Miyauchi S."/>
            <person name="Morin E."/>
            <person name="Drula E."/>
            <person name="Courty P.E."/>
            <person name="Kohler A."/>
            <person name="Kuo A."/>
            <person name="LaButti K."/>
            <person name="Pangilinan J."/>
            <person name="Lipzen A."/>
            <person name="Riley R."/>
            <person name="Andreopoulos W."/>
            <person name="He G."/>
            <person name="Johnson J."/>
            <person name="Nolan M."/>
            <person name="Tritt A."/>
            <person name="Barry K.W."/>
            <person name="Grigoriev I.V."/>
            <person name="Nagy L.G."/>
            <person name="Hibbett D."/>
            <person name="Henrissat B."/>
            <person name="Matheny P.B."/>
            <person name="Labbe J."/>
            <person name="Martin F.M."/>
        </authorList>
    </citation>
    <scope>NUCLEOTIDE SEQUENCE</scope>
    <source>
        <strain evidence="1">FP105234-sp</strain>
    </source>
</reference>
<comment type="caution">
    <text evidence="1">The sequence shown here is derived from an EMBL/GenBank/DDBJ whole genome shotgun (WGS) entry which is preliminary data.</text>
</comment>
<evidence type="ECO:0000313" key="1">
    <source>
        <dbReference type="EMBL" id="KAI0042385.1"/>
    </source>
</evidence>
<gene>
    <name evidence="1" type="ORF">FA95DRAFT_584038</name>
</gene>
<keyword evidence="2" id="KW-1185">Reference proteome</keyword>
<evidence type="ECO:0000313" key="2">
    <source>
        <dbReference type="Proteomes" id="UP000814033"/>
    </source>
</evidence>
<protein>
    <submittedName>
        <fullName evidence="1">Uncharacterized protein</fullName>
    </submittedName>
</protein>
<accession>A0ACB8REQ7</accession>
<reference evidence="1" key="1">
    <citation type="submission" date="2021-02" db="EMBL/GenBank/DDBJ databases">
        <authorList>
            <consortium name="DOE Joint Genome Institute"/>
            <person name="Ahrendt S."/>
            <person name="Looney B.P."/>
            <person name="Miyauchi S."/>
            <person name="Morin E."/>
            <person name="Drula E."/>
            <person name="Courty P.E."/>
            <person name="Chicoki N."/>
            <person name="Fauchery L."/>
            <person name="Kohler A."/>
            <person name="Kuo A."/>
            <person name="Labutti K."/>
            <person name="Pangilinan J."/>
            <person name="Lipzen A."/>
            <person name="Riley R."/>
            <person name="Andreopoulos W."/>
            <person name="He G."/>
            <person name="Johnson J."/>
            <person name="Barry K.W."/>
            <person name="Grigoriev I.V."/>
            <person name="Nagy L."/>
            <person name="Hibbett D."/>
            <person name="Henrissat B."/>
            <person name="Matheny P.B."/>
            <person name="Labbe J."/>
            <person name="Martin F."/>
        </authorList>
    </citation>
    <scope>NUCLEOTIDE SEQUENCE</scope>
    <source>
        <strain evidence="1">FP105234-sp</strain>
    </source>
</reference>
<sequence length="149" mass="15568">MLLACSALRESINSCAKTFQLTCQALAKNRSLVRPGHARHASARAHGAATRLSPNGPTRRPPSPAQHPGICTSTPWTLPTPALRGTRVGNYGGTRSTGSRCCGSRTTSNGASQPFSRTNAPQVRCRAECVNSGGQAQDCQQVRGGGLKA</sequence>
<dbReference type="EMBL" id="MU276069">
    <property type="protein sequence ID" value="KAI0042385.1"/>
    <property type="molecule type" value="Genomic_DNA"/>
</dbReference>